<sequence>MSQSHSSSPLRQQSPIQRRPSKLQRRTSAATSMSNQQPFTPQRRPSLNHRRRSSLWPADIPAVLPMKSVNPKVYLTALSSLLTYAADRMARISLPELIVAFNRAHARNDRIAMRHLGTSMLSTLDQVQDAYHSFCEARGTFHEEEIWKMVVDLGDEGEVFWDVVDELGDLIEIVEGKETEEFWRSLEGVVRIV</sequence>
<dbReference type="EMBL" id="MU001495">
    <property type="protein sequence ID" value="KAF2448460.1"/>
    <property type="molecule type" value="Genomic_DNA"/>
</dbReference>
<evidence type="ECO:0000313" key="2">
    <source>
        <dbReference type="EMBL" id="KAF2448460.1"/>
    </source>
</evidence>
<reference evidence="2" key="1">
    <citation type="journal article" date="2020" name="Stud. Mycol.">
        <title>101 Dothideomycetes genomes: a test case for predicting lifestyles and emergence of pathogens.</title>
        <authorList>
            <person name="Haridas S."/>
            <person name="Albert R."/>
            <person name="Binder M."/>
            <person name="Bloem J."/>
            <person name="Labutti K."/>
            <person name="Salamov A."/>
            <person name="Andreopoulos B."/>
            <person name="Baker S."/>
            <person name="Barry K."/>
            <person name="Bills G."/>
            <person name="Bluhm B."/>
            <person name="Cannon C."/>
            <person name="Castanera R."/>
            <person name="Culley D."/>
            <person name="Daum C."/>
            <person name="Ezra D."/>
            <person name="Gonzalez J."/>
            <person name="Henrissat B."/>
            <person name="Kuo A."/>
            <person name="Liang C."/>
            <person name="Lipzen A."/>
            <person name="Lutzoni F."/>
            <person name="Magnuson J."/>
            <person name="Mondo S."/>
            <person name="Nolan M."/>
            <person name="Ohm R."/>
            <person name="Pangilinan J."/>
            <person name="Park H.-J."/>
            <person name="Ramirez L."/>
            <person name="Alfaro M."/>
            <person name="Sun H."/>
            <person name="Tritt A."/>
            <person name="Yoshinaga Y."/>
            <person name="Zwiers L.-H."/>
            <person name="Turgeon B."/>
            <person name="Goodwin S."/>
            <person name="Spatafora J."/>
            <person name="Crous P."/>
            <person name="Grigoriev I."/>
        </authorList>
    </citation>
    <scope>NUCLEOTIDE SEQUENCE</scope>
    <source>
        <strain evidence="2">CBS 690.94</strain>
    </source>
</reference>
<dbReference type="AlphaFoldDB" id="A0A9P4UFV5"/>
<feature type="region of interest" description="Disordered" evidence="1">
    <location>
        <begin position="1"/>
        <end position="52"/>
    </location>
</feature>
<organism evidence="2 3">
    <name type="scientific">Karstenula rhodostoma CBS 690.94</name>
    <dbReference type="NCBI Taxonomy" id="1392251"/>
    <lineage>
        <taxon>Eukaryota</taxon>
        <taxon>Fungi</taxon>
        <taxon>Dikarya</taxon>
        <taxon>Ascomycota</taxon>
        <taxon>Pezizomycotina</taxon>
        <taxon>Dothideomycetes</taxon>
        <taxon>Pleosporomycetidae</taxon>
        <taxon>Pleosporales</taxon>
        <taxon>Massarineae</taxon>
        <taxon>Didymosphaeriaceae</taxon>
        <taxon>Karstenula</taxon>
    </lineage>
</organism>
<proteinExistence type="predicted"/>
<protein>
    <submittedName>
        <fullName evidence="2">Uncharacterized protein</fullName>
    </submittedName>
</protein>
<name>A0A9P4UFV5_9PLEO</name>
<keyword evidence="3" id="KW-1185">Reference proteome</keyword>
<accession>A0A9P4UFV5</accession>
<feature type="compositionally biased region" description="Polar residues" evidence="1">
    <location>
        <begin position="26"/>
        <end position="45"/>
    </location>
</feature>
<feature type="compositionally biased region" description="Polar residues" evidence="1">
    <location>
        <begin position="1"/>
        <end position="16"/>
    </location>
</feature>
<dbReference type="Proteomes" id="UP000799764">
    <property type="component" value="Unassembled WGS sequence"/>
</dbReference>
<dbReference type="OrthoDB" id="3777315at2759"/>
<comment type="caution">
    <text evidence="2">The sequence shown here is derived from an EMBL/GenBank/DDBJ whole genome shotgun (WGS) entry which is preliminary data.</text>
</comment>
<evidence type="ECO:0000313" key="3">
    <source>
        <dbReference type="Proteomes" id="UP000799764"/>
    </source>
</evidence>
<gene>
    <name evidence="2" type="ORF">P171DRAFT_481529</name>
</gene>
<evidence type="ECO:0000256" key="1">
    <source>
        <dbReference type="SAM" id="MobiDB-lite"/>
    </source>
</evidence>